<evidence type="ECO:0000259" key="2">
    <source>
        <dbReference type="Pfam" id="PF01243"/>
    </source>
</evidence>
<accession>A0A7D8AIV3</accession>
<dbReference type="RefSeq" id="WP_182253522.1">
    <property type="nucleotide sequence ID" value="NZ_CP043732.1"/>
</dbReference>
<proteinExistence type="predicted"/>
<dbReference type="AlphaFoldDB" id="A0A7D8AIV3"/>
<dbReference type="PANTHER" id="PTHR35176">
    <property type="entry name" value="HEME OXYGENASE HI_0854-RELATED"/>
    <property type="match status" value="1"/>
</dbReference>
<reference evidence="3 4" key="1">
    <citation type="journal article" date="2020" name="Front. Microbiol.">
        <title>Design of Bacterial Strain-Specific qPCR Assays Using NGS Data and Publicly Available Resources and Its Application to Track Biocontrol Strains.</title>
        <authorList>
            <person name="Hernandez I."/>
            <person name="Sant C."/>
            <person name="Martinez R."/>
            <person name="Fernandez C."/>
        </authorList>
    </citation>
    <scope>NUCLEOTIDE SEQUENCE [LARGE SCALE GENOMIC DNA]</scope>
    <source>
        <strain evidence="3 4">B24</strain>
    </source>
</reference>
<dbReference type="SUPFAM" id="SSF50475">
    <property type="entry name" value="FMN-binding split barrel"/>
    <property type="match status" value="1"/>
</dbReference>
<organism evidence="3 4">
    <name type="scientific">Microbacterium esteraromaticum</name>
    <dbReference type="NCBI Taxonomy" id="57043"/>
    <lineage>
        <taxon>Bacteria</taxon>
        <taxon>Bacillati</taxon>
        <taxon>Actinomycetota</taxon>
        <taxon>Actinomycetes</taxon>
        <taxon>Micrococcales</taxon>
        <taxon>Microbacteriaceae</taxon>
        <taxon>Microbacterium</taxon>
    </lineage>
</organism>
<name>A0A7D8AIV3_9MICO</name>
<dbReference type="GO" id="GO:0070967">
    <property type="term" value="F:coenzyme F420 binding"/>
    <property type="evidence" value="ECO:0007669"/>
    <property type="project" value="TreeGrafter"/>
</dbReference>
<dbReference type="EMBL" id="CP043732">
    <property type="protein sequence ID" value="QMU98502.1"/>
    <property type="molecule type" value="Genomic_DNA"/>
</dbReference>
<dbReference type="Proteomes" id="UP000515708">
    <property type="component" value="Chromosome"/>
</dbReference>
<dbReference type="InterPro" id="IPR012349">
    <property type="entry name" value="Split_barrel_FMN-bd"/>
</dbReference>
<dbReference type="InterPro" id="IPR011576">
    <property type="entry name" value="Pyridox_Oxase_N"/>
</dbReference>
<dbReference type="InterPro" id="IPR052019">
    <property type="entry name" value="F420H2_bilvrd_red/Heme_oxyg"/>
</dbReference>
<dbReference type="GO" id="GO:0016627">
    <property type="term" value="F:oxidoreductase activity, acting on the CH-CH group of donors"/>
    <property type="evidence" value="ECO:0007669"/>
    <property type="project" value="TreeGrafter"/>
</dbReference>
<dbReference type="Pfam" id="PF01243">
    <property type="entry name" value="PNPOx_N"/>
    <property type="match status" value="1"/>
</dbReference>
<sequence>MTIDASDRAAVAHFVRVCGSGVVASIGADGAPQAAYVGLTATDEGVLVFDATSDSRKVGNIRERPRVALAVTGADTSVQLEGRAHVARDEERWRLGEVYSERFPGSRALDVGFEVVVVDVHWVRVYDAGEHPPRVVEAIWE</sequence>
<dbReference type="GO" id="GO:0005829">
    <property type="term" value="C:cytosol"/>
    <property type="evidence" value="ECO:0007669"/>
    <property type="project" value="TreeGrafter"/>
</dbReference>
<keyword evidence="1" id="KW-0560">Oxidoreductase</keyword>
<dbReference type="PANTHER" id="PTHR35176:SF6">
    <property type="entry name" value="HEME OXYGENASE HI_0854-RELATED"/>
    <property type="match status" value="1"/>
</dbReference>
<evidence type="ECO:0000256" key="1">
    <source>
        <dbReference type="ARBA" id="ARBA00023002"/>
    </source>
</evidence>
<gene>
    <name evidence="3" type="ORF">FVO59_15900</name>
</gene>
<evidence type="ECO:0000313" key="4">
    <source>
        <dbReference type="Proteomes" id="UP000515708"/>
    </source>
</evidence>
<evidence type="ECO:0000313" key="3">
    <source>
        <dbReference type="EMBL" id="QMU98502.1"/>
    </source>
</evidence>
<protein>
    <submittedName>
        <fullName evidence="3">Pyridoxamine 5'-phosphate oxidase family protein</fullName>
    </submittedName>
</protein>
<dbReference type="Gene3D" id="2.30.110.10">
    <property type="entry name" value="Electron Transport, Fmn-binding Protein, Chain A"/>
    <property type="match status" value="1"/>
</dbReference>
<feature type="domain" description="Pyridoxamine 5'-phosphate oxidase N-terminal" evidence="2">
    <location>
        <begin position="10"/>
        <end position="125"/>
    </location>
</feature>